<name>A0A7C8K8B0_ORBOL</name>
<evidence type="ECO:0000313" key="4">
    <source>
        <dbReference type="Proteomes" id="UP000480548"/>
    </source>
</evidence>
<dbReference type="SMART" id="SM00355">
    <property type="entry name" value="ZnF_C2H2"/>
    <property type="match status" value="2"/>
</dbReference>
<dbReference type="Gene3D" id="3.30.160.60">
    <property type="entry name" value="Classic Zinc Finger"/>
    <property type="match status" value="1"/>
</dbReference>
<accession>A0A7C8K8B0</accession>
<reference evidence="3 4" key="1">
    <citation type="submission" date="2019-06" db="EMBL/GenBank/DDBJ databases">
        <authorList>
            <person name="Palmer J.M."/>
        </authorList>
    </citation>
    <scope>NUCLEOTIDE SEQUENCE [LARGE SCALE GENOMIC DNA]</scope>
    <source>
        <strain evidence="3 4">TWF703</strain>
    </source>
</reference>
<keyword evidence="1" id="KW-0862">Zinc</keyword>
<proteinExistence type="predicted"/>
<evidence type="ECO:0000313" key="3">
    <source>
        <dbReference type="EMBL" id="KAF3145721.1"/>
    </source>
</evidence>
<sequence length="471" mass="52686">MEPNRQPQALDHSSIDLLSSYSCYPPPPLLGQSEPWMLMAVPELTARSGSENISLQKNYPSLQPSIIQPVPSSSPIPHSVTNLQLQKLEVDSQDIVRRVIKGQDSLDLGQIKNLSLSDHQGLIQNPKVTKLDIRDQIALHEALVEKLNAEYRSRVENLQRSLHSGSSEIKPVNMINFHNIDEVEPKKGKGKEELLRGLEELEQKPFQLKRSNRLTDIAKFCCTVEDCDKTFGRNSDRERHERTVHIHGGSGPNRLPRKRYVCLEPSCKRSEEFSGLEAKEFSRKDNAKAHVTKIHKLHGLDAAKKIGEREILVGDLEQTSEGWPTTNPHEPFPIQARTHKIFSSKRADLQADYFSFESGLNAGVLRGNWRSDARAELSSQTSHGEISLDNVAVSGCLLPSQRQCSNSLQLHQKQSDITLLGEKKLISFARKEFGDDLANTIDEPTAPQFRIPEKSSGVITIGYVEPGVEGV</sequence>
<gene>
    <name evidence="3" type="ORF">TWF703_006863</name>
</gene>
<dbReference type="PROSITE" id="PS50157">
    <property type="entry name" value="ZINC_FINGER_C2H2_2"/>
    <property type="match status" value="1"/>
</dbReference>
<evidence type="ECO:0000259" key="2">
    <source>
        <dbReference type="PROSITE" id="PS50157"/>
    </source>
</evidence>
<keyword evidence="1" id="KW-0479">Metal-binding</keyword>
<feature type="domain" description="C2H2-type" evidence="2">
    <location>
        <begin position="220"/>
        <end position="252"/>
    </location>
</feature>
<dbReference type="EMBL" id="WIQZ01000004">
    <property type="protein sequence ID" value="KAF3145721.1"/>
    <property type="molecule type" value="Genomic_DNA"/>
</dbReference>
<protein>
    <recommendedName>
        <fullName evidence="2">C2H2-type domain-containing protein</fullName>
    </recommendedName>
</protein>
<dbReference type="Proteomes" id="UP000480548">
    <property type="component" value="Unassembled WGS sequence"/>
</dbReference>
<organism evidence="3 4">
    <name type="scientific">Orbilia oligospora</name>
    <name type="common">Nematode-trapping fungus</name>
    <name type="synonym">Arthrobotrys oligospora</name>
    <dbReference type="NCBI Taxonomy" id="2813651"/>
    <lineage>
        <taxon>Eukaryota</taxon>
        <taxon>Fungi</taxon>
        <taxon>Dikarya</taxon>
        <taxon>Ascomycota</taxon>
        <taxon>Pezizomycotina</taxon>
        <taxon>Orbiliomycetes</taxon>
        <taxon>Orbiliales</taxon>
        <taxon>Orbiliaceae</taxon>
        <taxon>Orbilia</taxon>
    </lineage>
</organism>
<dbReference type="GO" id="GO:0008270">
    <property type="term" value="F:zinc ion binding"/>
    <property type="evidence" value="ECO:0007669"/>
    <property type="project" value="UniProtKB-KW"/>
</dbReference>
<dbReference type="AlphaFoldDB" id="A0A7C8K8B0"/>
<keyword evidence="1" id="KW-0863">Zinc-finger</keyword>
<dbReference type="PROSITE" id="PS00028">
    <property type="entry name" value="ZINC_FINGER_C2H2_1"/>
    <property type="match status" value="1"/>
</dbReference>
<dbReference type="InterPro" id="IPR013087">
    <property type="entry name" value="Znf_C2H2_type"/>
</dbReference>
<comment type="caution">
    <text evidence="3">The sequence shown here is derived from an EMBL/GenBank/DDBJ whole genome shotgun (WGS) entry which is preliminary data.</text>
</comment>
<evidence type="ECO:0000256" key="1">
    <source>
        <dbReference type="PROSITE-ProRule" id="PRU00042"/>
    </source>
</evidence>